<dbReference type="AlphaFoldDB" id="A0A4V6D130"/>
<keyword evidence="3" id="KW-1185">Reference proteome</keyword>
<name>A0A4V6D130_SETVI</name>
<proteinExistence type="predicted"/>
<protein>
    <submittedName>
        <fullName evidence="2">Uncharacterized protein</fullName>
    </submittedName>
</protein>
<organism evidence="2 3">
    <name type="scientific">Setaria viridis</name>
    <name type="common">Green bristlegrass</name>
    <name type="synonym">Setaria italica subsp. viridis</name>
    <dbReference type="NCBI Taxonomy" id="4556"/>
    <lineage>
        <taxon>Eukaryota</taxon>
        <taxon>Viridiplantae</taxon>
        <taxon>Streptophyta</taxon>
        <taxon>Embryophyta</taxon>
        <taxon>Tracheophyta</taxon>
        <taxon>Spermatophyta</taxon>
        <taxon>Magnoliopsida</taxon>
        <taxon>Liliopsida</taxon>
        <taxon>Poales</taxon>
        <taxon>Poaceae</taxon>
        <taxon>PACMAD clade</taxon>
        <taxon>Panicoideae</taxon>
        <taxon>Panicodae</taxon>
        <taxon>Paniceae</taxon>
        <taxon>Cenchrinae</taxon>
        <taxon>Setaria</taxon>
    </lineage>
</organism>
<feature type="compositionally biased region" description="Basic and acidic residues" evidence="1">
    <location>
        <begin position="1"/>
        <end position="34"/>
    </location>
</feature>
<evidence type="ECO:0000313" key="3">
    <source>
        <dbReference type="Proteomes" id="UP000298652"/>
    </source>
</evidence>
<feature type="compositionally biased region" description="Gly residues" evidence="1">
    <location>
        <begin position="35"/>
        <end position="50"/>
    </location>
</feature>
<feature type="compositionally biased region" description="Gly residues" evidence="1">
    <location>
        <begin position="65"/>
        <end position="83"/>
    </location>
</feature>
<reference evidence="2" key="1">
    <citation type="submission" date="2019-03" db="EMBL/GenBank/DDBJ databases">
        <title>WGS assembly of Setaria viridis.</title>
        <authorList>
            <person name="Huang P."/>
            <person name="Jenkins J."/>
            <person name="Grimwood J."/>
            <person name="Barry K."/>
            <person name="Healey A."/>
            <person name="Mamidi S."/>
            <person name="Sreedasyam A."/>
            <person name="Shu S."/>
            <person name="Feldman M."/>
            <person name="Wu J."/>
            <person name="Yu Y."/>
            <person name="Chen C."/>
            <person name="Johnson J."/>
            <person name="Rokhsar D."/>
            <person name="Baxter I."/>
            <person name="Schmutz J."/>
            <person name="Brutnell T."/>
            <person name="Kellogg E."/>
        </authorList>
    </citation>
    <scope>NUCLEOTIDE SEQUENCE [LARGE SCALE GENOMIC DNA]</scope>
</reference>
<dbReference type="EMBL" id="CM016560">
    <property type="protein sequence ID" value="TKV93095.1"/>
    <property type="molecule type" value="Genomic_DNA"/>
</dbReference>
<gene>
    <name evidence="2" type="ORF">SEVIR_9G203400v2</name>
</gene>
<accession>A0A4V6D130</accession>
<dbReference type="Gramene" id="TKV93095">
    <property type="protein sequence ID" value="TKV93095"/>
    <property type="gene ID" value="SEVIR_9G203400v2"/>
</dbReference>
<feature type="compositionally biased region" description="Basic and acidic residues" evidence="1">
    <location>
        <begin position="52"/>
        <end position="63"/>
    </location>
</feature>
<dbReference type="Proteomes" id="UP000298652">
    <property type="component" value="Chromosome 9"/>
</dbReference>
<feature type="region of interest" description="Disordered" evidence="1">
    <location>
        <begin position="1"/>
        <end position="139"/>
    </location>
</feature>
<evidence type="ECO:0000313" key="2">
    <source>
        <dbReference type="EMBL" id="TKV93095.1"/>
    </source>
</evidence>
<sequence>MTAEGEKGREEKAQEENDGREVKASAVDDGREGRTGGSEGMTGGSEGMTGGRDWRRNADDRSEGGPTGETDCGGTGVGGGTGMDGRREEMAEGDLVAGYGRGTERGMREGGCGRGRERGKRAGLREMEREEDAGGAAGVKVDLGPLLAHNITF</sequence>
<evidence type="ECO:0000256" key="1">
    <source>
        <dbReference type="SAM" id="MobiDB-lite"/>
    </source>
</evidence>